<organism evidence="3">
    <name type="scientific">Campylobacter fetus</name>
    <dbReference type="NCBI Taxonomy" id="196"/>
    <lineage>
        <taxon>Bacteria</taxon>
        <taxon>Pseudomonadati</taxon>
        <taxon>Campylobacterota</taxon>
        <taxon>Epsilonproteobacteria</taxon>
        <taxon>Campylobacterales</taxon>
        <taxon>Campylobacteraceae</taxon>
        <taxon>Campylobacter</taxon>
    </lineage>
</organism>
<dbReference type="InterPro" id="IPR044684">
    <property type="entry name" value="STR17/STR18/HARC1-like"/>
</dbReference>
<dbReference type="Pfam" id="PF00581">
    <property type="entry name" value="Rhodanese"/>
    <property type="match status" value="1"/>
</dbReference>
<dbReference type="CDD" id="cd00158">
    <property type="entry name" value="RHOD"/>
    <property type="match status" value="1"/>
</dbReference>
<dbReference type="InterPro" id="IPR036873">
    <property type="entry name" value="Rhodanese-like_dom_sf"/>
</dbReference>
<dbReference type="InterPro" id="IPR001763">
    <property type="entry name" value="Rhodanese-like_dom"/>
</dbReference>
<comment type="caution">
    <text evidence="3">The sequence shown here is derived from an EMBL/GenBank/DDBJ whole genome shotgun (WGS) entry which is preliminary data.</text>
</comment>
<evidence type="ECO:0000313" key="2">
    <source>
        <dbReference type="EMBL" id="EAI5407282.1"/>
    </source>
</evidence>
<dbReference type="SUPFAM" id="SSF52821">
    <property type="entry name" value="Rhodanese/Cell cycle control phosphatase"/>
    <property type="match status" value="1"/>
</dbReference>
<proteinExistence type="predicted"/>
<dbReference type="Proteomes" id="UP000557842">
    <property type="component" value="Unassembled WGS sequence"/>
</dbReference>
<dbReference type="EMBL" id="AACCXM010000001">
    <property type="protein sequence ID" value="EAK0468069.1"/>
    <property type="molecule type" value="Genomic_DNA"/>
</dbReference>
<dbReference type="PANTHER" id="PTHR44542">
    <property type="entry name" value="THIOSULFATE SULFURTRANSFERASE 18"/>
    <property type="match status" value="1"/>
</dbReference>
<dbReference type="SMART" id="SM00450">
    <property type="entry name" value="RHOD"/>
    <property type="match status" value="1"/>
</dbReference>
<reference evidence="3 5" key="1">
    <citation type="submission" date="2018-05" db="EMBL/GenBank/DDBJ databases">
        <authorList>
            <consortium name="PulseNet: The National Subtyping Network for Foodborne Disease Surveillance"/>
            <person name="Tarr C.L."/>
            <person name="Trees E."/>
            <person name="Katz L.S."/>
            <person name="Carleton-Romer H.A."/>
            <person name="Stroika S."/>
            <person name="Kucerova Z."/>
            <person name="Roache K.F."/>
            <person name="Sabol A.L."/>
            <person name="Besser J."/>
            <person name="Gerner-Smidt P."/>
        </authorList>
    </citation>
    <scope>NUCLEOTIDE SEQUENCE</scope>
    <source>
        <strain evidence="3">2014D-0197</strain>
        <strain evidence="2 5">2016D-0221</strain>
        <strain evidence="4">D4313</strain>
    </source>
</reference>
<evidence type="ECO:0000313" key="3">
    <source>
        <dbReference type="EMBL" id="EAK0452942.1"/>
    </source>
</evidence>
<accession>A0A5L4KBK6</accession>
<dbReference type="GO" id="GO:0003824">
    <property type="term" value="F:catalytic activity"/>
    <property type="evidence" value="ECO:0007669"/>
    <property type="project" value="InterPro"/>
</dbReference>
<protein>
    <submittedName>
        <fullName evidence="3">Rhodanese-like domain-containing protein</fullName>
    </submittedName>
</protein>
<dbReference type="EMBL" id="AABQDW010000001">
    <property type="protein sequence ID" value="EAI5407282.1"/>
    <property type="molecule type" value="Genomic_DNA"/>
</dbReference>
<gene>
    <name evidence="3" type="ORF">AAH17_04635</name>
    <name evidence="4" type="ORF">AAH24_01605</name>
    <name evidence="2" type="ORF">BVH53_00960</name>
</gene>
<dbReference type="EMBL" id="AACCXK010000006">
    <property type="protein sequence ID" value="EAK0452942.1"/>
    <property type="molecule type" value="Genomic_DNA"/>
</dbReference>
<dbReference type="PANTHER" id="PTHR44542:SF14">
    <property type="entry name" value="PROTEIN HIGH ARSENIC CONTENT 1, MITOCHONDRIAL-RELATED"/>
    <property type="match status" value="1"/>
</dbReference>
<evidence type="ECO:0000259" key="1">
    <source>
        <dbReference type="PROSITE" id="PS50206"/>
    </source>
</evidence>
<sequence>MKKILLILTALSVYLFGEVTTVDFNEEILNDKDIQIVDVRTPSEWAQTGVFKGAILVTYKNSDGSINPNFVNEVKSKLNTDKKVAVICRSGNRSRPASVLLDEGGVKNVINIDGGMNKAVDKNIPTIKP</sequence>
<dbReference type="Gene3D" id="3.40.250.10">
    <property type="entry name" value="Rhodanese-like domain"/>
    <property type="match status" value="1"/>
</dbReference>
<evidence type="ECO:0000313" key="5">
    <source>
        <dbReference type="Proteomes" id="UP000557842"/>
    </source>
</evidence>
<dbReference type="PROSITE" id="PS50206">
    <property type="entry name" value="RHODANESE_3"/>
    <property type="match status" value="1"/>
</dbReference>
<dbReference type="AlphaFoldDB" id="A0A5L4KBK6"/>
<evidence type="ECO:0000313" key="4">
    <source>
        <dbReference type="EMBL" id="EAK0468069.1"/>
    </source>
</evidence>
<name>A0A5L4KBK6_CAMFE</name>
<feature type="domain" description="Rhodanese" evidence="1">
    <location>
        <begin position="30"/>
        <end position="128"/>
    </location>
</feature>
<dbReference type="RefSeq" id="WP_042960580.1">
    <property type="nucleotide sequence ID" value="NZ_AABUZP020000005.1"/>
</dbReference>